<dbReference type="FunFam" id="1.10.1170.10:FF:000002">
    <property type="entry name" value="Baculoviral IAP repeat containing 7"/>
    <property type="match status" value="1"/>
</dbReference>
<dbReference type="InterPro" id="IPR001841">
    <property type="entry name" value="Znf_RING"/>
</dbReference>
<feature type="compositionally biased region" description="Low complexity" evidence="9">
    <location>
        <begin position="1146"/>
        <end position="1163"/>
    </location>
</feature>
<dbReference type="InterPro" id="IPR001394">
    <property type="entry name" value="Peptidase_C19_UCH"/>
</dbReference>
<name>A0A9P8L3Z5_9PEZI</name>
<dbReference type="Gene3D" id="3.90.70.10">
    <property type="entry name" value="Cysteine proteinases"/>
    <property type="match status" value="1"/>
</dbReference>
<feature type="compositionally biased region" description="Pro residues" evidence="9">
    <location>
        <begin position="1031"/>
        <end position="1046"/>
    </location>
</feature>
<dbReference type="PROSITE" id="PS50089">
    <property type="entry name" value="ZF_RING_2"/>
    <property type="match status" value="1"/>
</dbReference>
<dbReference type="InterPro" id="IPR024729">
    <property type="entry name" value="USP7_ICP0-binding_dom"/>
</dbReference>
<feature type="compositionally biased region" description="Pro residues" evidence="9">
    <location>
        <begin position="35"/>
        <end position="52"/>
    </location>
</feature>
<dbReference type="GO" id="GO:0005737">
    <property type="term" value="C:cytoplasm"/>
    <property type="evidence" value="ECO:0007669"/>
    <property type="project" value="UniProtKB-SubCell"/>
</dbReference>
<feature type="region of interest" description="Disordered" evidence="9">
    <location>
        <begin position="372"/>
        <end position="449"/>
    </location>
</feature>
<keyword evidence="14" id="KW-1185">Reference proteome</keyword>
<dbReference type="InterPro" id="IPR002083">
    <property type="entry name" value="MATH/TRAF_dom"/>
</dbReference>
<organism evidence="13 14">
    <name type="scientific">Glutinoglossum americanum</name>
    <dbReference type="NCBI Taxonomy" id="1670608"/>
    <lineage>
        <taxon>Eukaryota</taxon>
        <taxon>Fungi</taxon>
        <taxon>Dikarya</taxon>
        <taxon>Ascomycota</taxon>
        <taxon>Pezizomycotina</taxon>
        <taxon>Geoglossomycetes</taxon>
        <taxon>Geoglossales</taxon>
        <taxon>Geoglossaceae</taxon>
        <taxon>Glutinoglossum</taxon>
    </lineage>
</organism>
<keyword evidence="2" id="KW-0963">Cytoplasm</keyword>
<dbReference type="EMBL" id="JAGHQL010000050">
    <property type="protein sequence ID" value="KAH0542586.1"/>
    <property type="molecule type" value="Genomic_DNA"/>
</dbReference>
<reference evidence="13" key="1">
    <citation type="submission" date="2021-03" db="EMBL/GenBank/DDBJ databases">
        <title>Comparative genomics and phylogenomic investigation of the class Geoglossomycetes provide insights into ecological specialization and systematics.</title>
        <authorList>
            <person name="Melie T."/>
            <person name="Pirro S."/>
            <person name="Miller A.N."/>
            <person name="Quandt A."/>
        </authorList>
    </citation>
    <scope>NUCLEOTIDE SEQUENCE</scope>
    <source>
        <strain evidence="13">GBOQ0MN5Z8</strain>
    </source>
</reference>
<dbReference type="InterPro" id="IPR038765">
    <property type="entry name" value="Papain-like_cys_pep_sf"/>
</dbReference>
<feature type="domain" description="MATH" evidence="11">
    <location>
        <begin position="313"/>
        <end position="521"/>
    </location>
</feature>
<feature type="domain" description="USP" evidence="12">
    <location>
        <begin position="545"/>
        <end position="858"/>
    </location>
</feature>
<comment type="caution">
    <text evidence="13">The sequence shown here is derived from an EMBL/GenBank/DDBJ whole genome shotgun (WGS) entry which is preliminary data.</text>
</comment>
<feature type="compositionally biased region" description="Basic and acidic residues" evidence="9">
    <location>
        <begin position="259"/>
        <end position="268"/>
    </location>
</feature>
<evidence type="ECO:0000259" key="10">
    <source>
        <dbReference type="PROSITE" id="PS50089"/>
    </source>
</evidence>
<dbReference type="Gene3D" id="3.10.20.90">
    <property type="entry name" value="Phosphatidylinositol 3-kinase Catalytic Subunit, Chain A, domain 1"/>
    <property type="match status" value="1"/>
</dbReference>
<proteinExistence type="predicted"/>
<feature type="compositionally biased region" description="Pro residues" evidence="9">
    <location>
        <begin position="235"/>
        <end position="245"/>
    </location>
</feature>
<keyword evidence="4" id="KW-0677">Repeat</keyword>
<dbReference type="Pfam" id="PF02493">
    <property type="entry name" value="MORN"/>
    <property type="match status" value="4"/>
</dbReference>
<feature type="compositionally biased region" description="Basic and acidic residues" evidence="9">
    <location>
        <begin position="108"/>
        <end position="123"/>
    </location>
</feature>
<dbReference type="Gene3D" id="3.30.40.10">
    <property type="entry name" value="Zinc/RING finger domain, C3HC4 (zinc finger)"/>
    <property type="match status" value="1"/>
</dbReference>
<dbReference type="PANTHER" id="PTHR45725:SF1">
    <property type="entry name" value="DISHEVELLED ASSOCIATED ACTIVATOR OF MORPHOGENESIS, ISOFORM D"/>
    <property type="match status" value="1"/>
</dbReference>
<evidence type="ECO:0000259" key="11">
    <source>
        <dbReference type="PROSITE" id="PS50144"/>
    </source>
</evidence>
<dbReference type="InterPro" id="IPR008974">
    <property type="entry name" value="TRAF-like"/>
</dbReference>
<protein>
    <submittedName>
        <fullName evidence="13">Uncharacterized protein</fullName>
    </submittedName>
</protein>
<dbReference type="Gene3D" id="2.20.110.10">
    <property type="entry name" value="Histone H3 K4-specific methyltransferase SET7/9 N-terminal domain"/>
    <property type="match status" value="1"/>
</dbReference>
<dbReference type="PANTHER" id="PTHR45725">
    <property type="entry name" value="FORMIN HOMOLOGY 2 FAMILY MEMBER"/>
    <property type="match status" value="1"/>
</dbReference>
<feature type="compositionally biased region" description="Polar residues" evidence="9">
    <location>
        <begin position="1118"/>
        <end position="1128"/>
    </location>
</feature>
<evidence type="ECO:0000256" key="5">
    <source>
        <dbReference type="ARBA" id="ARBA00022771"/>
    </source>
</evidence>
<dbReference type="PROSITE" id="PS50144">
    <property type="entry name" value="MATH"/>
    <property type="match status" value="1"/>
</dbReference>
<evidence type="ECO:0000256" key="2">
    <source>
        <dbReference type="ARBA" id="ARBA00022490"/>
    </source>
</evidence>
<feature type="compositionally biased region" description="Low complexity" evidence="9">
    <location>
        <begin position="1071"/>
        <end position="1095"/>
    </location>
</feature>
<feature type="compositionally biased region" description="Pro residues" evidence="9">
    <location>
        <begin position="1164"/>
        <end position="1188"/>
    </location>
</feature>
<comment type="subcellular location">
    <subcellularLocation>
        <location evidence="1">Cytoplasm</location>
    </subcellularLocation>
</comment>
<dbReference type="GO" id="GO:0004843">
    <property type="term" value="F:cysteine-type deubiquitinase activity"/>
    <property type="evidence" value="ECO:0007669"/>
    <property type="project" value="InterPro"/>
</dbReference>
<dbReference type="SUPFAM" id="SSF57850">
    <property type="entry name" value="RING/U-box"/>
    <property type="match status" value="1"/>
</dbReference>
<dbReference type="Pfam" id="PF12436">
    <property type="entry name" value="USP7_ICP0_bdg"/>
    <property type="match status" value="1"/>
</dbReference>
<evidence type="ECO:0000256" key="4">
    <source>
        <dbReference type="ARBA" id="ARBA00022737"/>
    </source>
</evidence>
<dbReference type="PROSITE" id="PS50235">
    <property type="entry name" value="USP_3"/>
    <property type="match status" value="1"/>
</dbReference>
<accession>A0A9P8L3Z5</accession>
<gene>
    <name evidence="13" type="ORF">FGG08_002994</name>
</gene>
<dbReference type="Pfam" id="PF13920">
    <property type="entry name" value="zf-C3HC4_3"/>
    <property type="match status" value="1"/>
</dbReference>
<keyword evidence="3" id="KW-0479">Metal-binding</keyword>
<feature type="compositionally biased region" description="Polar residues" evidence="9">
    <location>
        <begin position="1059"/>
        <end position="1070"/>
    </location>
</feature>
<dbReference type="InterPro" id="IPR051425">
    <property type="entry name" value="Formin_Homology"/>
</dbReference>
<evidence type="ECO:0000256" key="3">
    <source>
        <dbReference type="ARBA" id="ARBA00022723"/>
    </source>
</evidence>
<dbReference type="SMART" id="SM00698">
    <property type="entry name" value="MORN"/>
    <property type="match status" value="4"/>
</dbReference>
<dbReference type="Proteomes" id="UP000698800">
    <property type="component" value="Unassembled WGS sequence"/>
</dbReference>
<evidence type="ECO:0000256" key="6">
    <source>
        <dbReference type="ARBA" id="ARBA00022786"/>
    </source>
</evidence>
<feature type="compositionally biased region" description="Acidic residues" evidence="9">
    <location>
        <begin position="273"/>
        <end position="284"/>
    </location>
</feature>
<feature type="region of interest" description="Disordered" evidence="9">
    <location>
        <begin position="1031"/>
        <end position="1206"/>
    </location>
</feature>
<dbReference type="SUPFAM" id="SSF82185">
    <property type="entry name" value="Histone H3 K4-specific methyltransferase SET7/9 N-terminal domain"/>
    <property type="match status" value="1"/>
</dbReference>
<feature type="domain" description="RING-type" evidence="10">
    <location>
        <begin position="1466"/>
        <end position="1501"/>
    </location>
</feature>
<feature type="compositionally biased region" description="Acidic residues" evidence="9">
    <location>
        <begin position="246"/>
        <end position="258"/>
    </location>
</feature>
<dbReference type="InterPro" id="IPR028889">
    <property type="entry name" value="USP"/>
</dbReference>
<evidence type="ECO:0000259" key="12">
    <source>
        <dbReference type="PROSITE" id="PS50235"/>
    </source>
</evidence>
<keyword evidence="5 8" id="KW-0863">Zinc-finger</keyword>
<dbReference type="OrthoDB" id="294378at2759"/>
<evidence type="ECO:0000313" key="13">
    <source>
        <dbReference type="EMBL" id="KAH0542586.1"/>
    </source>
</evidence>
<keyword evidence="6" id="KW-0833">Ubl conjugation pathway</keyword>
<evidence type="ECO:0000256" key="9">
    <source>
        <dbReference type="SAM" id="MobiDB-lite"/>
    </source>
</evidence>
<feature type="compositionally biased region" description="Polar residues" evidence="9">
    <location>
        <begin position="176"/>
        <end position="187"/>
    </location>
</feature>
<dbReference type="Pfam" id="PF00443">
    <property type="entry name" value="UCH"/>
    <property type="match status" value="1"/>
</dbReference>
<feature type="region of interest" description="Disordered" evidence="9">
    <location>
        <begin position="1"/>
        <end position="289"/>
    </location>
</feature>
<feature type="compositionally biased region" description="Polar residues" evidence="9">
    <location>
        <begin position="71"/>
        <end position="83"/>
    </location>
</feature>
<evidence type="ECO:0000256" key="7">
    <source>
        <dbReference type="ARBA" id="ARBA00022833"/>
    </source>
</evidence>
<feature type="compositionally biased region" description="Polar residues" evidence="9">
    <location>
        <begin position="139"/>
        <end position="156"/>
    </location>
</feature>
<dbReference type="InterPro" id="IPR003409">
    <property type="entry name" value="MORN"/>
</dbReference>
<evidence type="ECO:0000313" key="14">
    <source>
        <dbReference type="Proteomes" id="UP000698800"/>
    </source>
</evidence>
<sequence length="1514" mass="165362">MDVASSVNIEPPHTLSPVFGPHSSHSQPRMSSPIPSQPPQSPTHPTSPPPPVAEMDLSSSAAAPPPPVEAQDNQDSQMENAESSHVESLPNGHVPFPAASEAFTDGSVHQDGEAMDTTPDHSQESPPANGVPVPPQAANLESATQPGSTLDFTSASAELPDIIPNGDAADAGEPMDTTNNDQTPNSSEPTIPNIPNPGIPQEPASYSSPPPLPLGTDLIAITPGGETVVVGERPPGIPPHPPAPPNDDDTSSSSDDGDREERLERVEDTSVPGEDEMKEIEEAGPEQNALDHDHWQTKFFPDLDDPEYIPGETGRIDWVVTNVNGTWEKPNNETIMRSPPVRVGGFDWNIKYYPKGNGTDQISIYIECSKPKPGAPAAVQGPKENASGNPPVTASAPAPAGITSSESMEVESSDASNAQPTPVPTSNDTSNPPNPPPSTEEAEEGHEDKSWSMAAQFGVVLYSPNEPRVQYNHGNQHRFDPHAPDWGWTRFHGPHNEIHIRQRGQRQALLRNDTLAFTAYVRVVHDETGGLWAYQNNPWDSLEKTGLRGLGSEGPGRAYLVAGLSSWSLLAPFREVIYKSHLPDPVKEPRARPKPLITAMQRLLYRLSAQRHPATSPVTLGTFISAFQWYGLELTTKFDVVEFWEILRRKLDQELKGTEMEGKLGDLFDGLVERQIKDGEDGMVTDTIREPLSVGKAPSFRLPIEGVKSVQEALGKALDGDGKAGKATLLRLPKVMQVELQRQKFDKATRRWTKIVDEMKIDEFVDLKPWAGEQEGVSGYTLYGFIVHNEGLESSLYYPVIRPGGPGTKWFTYLDEKEDSKVICLTRKQAIELHQGVPSGKKAGGTEPVAYILMYVRNDVVGEVLKGIPEVGEPASWIQREIESEGLTGDAKDKQREEQKKDLEQNSLSLQIFHSAMLKSHAGLGVVDPYDVEERTENPDSTSVLYIDISDKLSTIRDLLKEIAEKIGGIEDLRQCRLWSFEASSDSVFRPLYMIQDTPDQLPLKTMRTHWPQMRFWFEVVPLVNLPPLPPPPPPPASIDLPPPQVPSQSADAALSPPAANQDSPAPTTTEGQARSQEAESAAEASTDSQASESSWNTVTPATNIGDPMENAADAMQTDETPAVTQNPAADPEVPPSDRMDAEQSTPEAQTSAEPTAEAASAPTPVPSGVPEPPAWSESAPPPLPPPADTVMGGILDGESSIAPPPPPPPAWEMPPLPVPVGNAVMPTPSLLPPLLMTSIYFFLKRFDVEKQMLIGLGGYYAKLTDKVDNVVRKCLELPQDKKFLLWEEVSLNHVKPLNLGRSFDHEKLFNGTIMIIQDSISEKETAAIEGNGDFSTVPSYIKFLLDRVNRPETLAGFVTRSYFSGEQFSGHCKNGRKHGPGTFTYTNGDTYEGHFVADYRQGKGTMTFQNRDTYTGDWKNDVMDGEGKFVFHKTGNVYTGGFRAGRRHGRGTMEYLVADEEQNLCQICYEGEMDSLFYDCGHVCACVECAKQLENCPVCRKAIVSVVKIYRTL</sequence>
<feature type="region of interest" description="Disordered" evidence="9">
    <location>
        <begin position="882"/>
        <end position="901"/>
    </location>
</feature>
<dbReference type="InterPro" id="IPR013083">
    <property type="entry name" value="Znf_RING/FYVE/PHD"/>
</dbReference>
<dbReference type="Gene3D" id="2.60.210.10">
    <property type="entry name" value="Apoptosis, Tumor Necrosis Factor Receptor Associated Protein 2, Chain A"/>
    <property type="match status" value="1"/>
</dbReference>
<keyword evidence="7" id="KW-0862">Zinc</keyword>
<dbReference type="GO" id="GO:0008270">
    <property type="term" value="F:zinc ion binding"/>
    <property type="evidence" value="ECO:0007669"/>
    <property type="project" value="UniProtKB-KW"/>
</dbReference>
<dbReference type="SUPFAM" id="SSF54001">
    <property type="entry name" value="Cysteine proteinases"/>
    <property type="match status" value="1"/>
</dbReference>
<evidence type="ECO:0000256" key="1">
    <source>
        <dbReference type="ARBA" id="ARBA00004496"/>
    </source>
</evidence>
<dbReference type="SUPFAM" id="SSF49599">
    <property type="entry name" value="TRAF domain-like"/>
    <property type="match status" value="1"/>
</dbReference>
<feature type="compositionally biased region" description="Basic and acidic residues" evidence="9">
    <location>
        <begin position="890"/>
        <end position="901"/>
    </location>
</feature>
<dbReference type="GO" id="GO:0016579">
    <property type="term" value="P:protein deubiquitination"/>
    <property type="evidence" value="ECO:0007669"/>
    <property type="project" value="InterPro"/>
</dbReference>
<evidence type="ECO:0000256" key="8">
    <source>
        <dbReference type="PROSITE-ProRule" id="PRU00175"/>
    </source>
</evidence>